<evidence type="ECO:0000256" key="8">
    <source>
        <dbReference type="ARBA" id="ARBA00022741"/>
    </source>
</evidence>
<keyword evidence="4 15" id="KW-1003">Cell membrane</keyword>
<dbReference type="InterPro" id="IPR059000">
    <property type="entry name" value="ATPase_P-type_domA"/>
</dbReference>
<evidence type="ECO:0000256" key="14">
    <source>
        <dbReference type="ARBA" id="ARBA00023136"/>
    </source>
</evidence>
<dbReference type="GO" id="GO:0005507">
    <property type="term" value="F:copper ion binding"/>
    <property type="evidence" value="ECO:0007669"/>
    <property type="project" value="TreeGrafter"/>
</dbReference>
<dbReference type="InterPro" id="IPR006121">
    <property type="entry name" value="HMA_dom"/>
</dbReference>
<keyword evidence="3" id="KW-0813">Transport</keyword>
<evidence type="ECO:0000256" key="4">
    <source>
        <dbReference type="ARBA" id="ARBA00022475"/>
    </source>
</evidence>
<dbReference type="Pfam" id="PF00403">
    <property type="entry name" value="HMA"/>
    <property type="match status" value="1"/>
</dbReference>
<feature type="transmembrane region" description="Helical" evidence="15">
    <location>
        <begin position="253"/>
        <end position="271"/>
    </location>
</feature>
<evidence type="ECO:0000256" key="3">
    <source>
        <dbReference type="ARBA" id="ARBA00022448"/>
    </source>
</evidence>
<protein>
    <submittedName>
        <fullName evidence="17">Cadmium-translocating P-type ATPase</fullName>
        <ecNumber evidence="17">3.6.3.3</ecNumber>
    </submittedName>
</protein>
<evidence type="ECO:0000256" key="15">
    <source>
        <dbReference type="RuleBase" id="RU362081"/>
    </source>
</evidence>
<keyword evidence="7 15" id="KW-0479">Metal-binding</keyword>
<evidence type="ECO:0000256" key="7">
    <source>
        <dbReference type="ARBA" id="ARBA00022723"/>
    </source>
</evidence>
<dbReference type="GO" id="GO:0005524">
    <property type="term" value="F:ATP binding"/>
    <property type="evidence" value="ECO:0007669"/>
    <property type="project" value="UniProtKB-UniRule"/>
</dbReference>
<dbReference type="InterPro" id="IPR023298">
    <property type="entry name" value="ATPase_P-typ_TM_dom_sf"/>
</dbReference>
<evidence type="ECO:0000256" key="13">
    <source>
        <dbReference type="ARBA" id="ARBA00023065"/>
    </source>
</evidence>
<dbReference type="PROSITE" id="PS50846">
    <property type="entry name" value="HMA_2"/>
    <property type="match status" value="1"/>
</dbReference>
<keyword evidence="11" id="KW-1278">Translocase</keyword>
<keyword evidence="17" id="KW-0378">Hydrolase</keyword>
<evidence type="ECO:0000256" key="9">
    <source>
        <dbReference type="ARBA" id="ARBA00022840"/>
    </source>
</evidence>
<keyword evidence="13" id="KW-0406">Ion transport</keyword>
<accession>A0A5B7ZSN0</accession>
<evidence type="ECO:0000256" key="5">
    <source>
        <dbReference type="ARBA" id="ARBA00022553"/>
    </source>
</evidence>
<feature type="domain" description="HMA" evidence="16">
    <location>
        <begin position="96"/>
        <end position="162"/>
    </location>
</feature>
<dbReference type="GO" id="GO:0055070">
    <property type="term" value="P:copper ion homeostasis"/>
    <property type="evidence" value="ECO:0007669"/>
    <property type="project" value="TreeGrafter"/>
</dbReference>
<dbReference type="CDD" id="cd02079">
    <property type="entry name" value="P-type_ATPase_HM"/>
    <property type="match status" value="1"/>
</dbReference>
<keyword evidence="12 15" id="KW-1133">Transmembrane helix</keyword>
<keyword evidence="18" id="KW-1185">Reference proteome</keyword>
<dbReference type="Gene3D" id="2.70.150.10">
    <property type="entry name" value="Calcium-transporting ATPase, cytoplasmic transduction domain A"/>
    <property type="match status" value="1"/>
</dbReference>
<dbReference type="PANTHER" id="PTHR43520:SF5">
    <property type="entry name" value="CATION-TRANSPORTING P-TYPE ATPASE-RELATED"/>
    <property type="match status" value="1"/>
</dbReference>
<dbReference type="InterPro" id="IPR027256">
    <property type="entry name" value="P-typ_ATPase_IB"/>
</dbReference>
<evidence type="ECO:0000256" key="2">
    <source>
        <dbReference type="ARBA" id="ARBA00006024"/>
    </source>
</evidence>
<feature type="transmembrane region" description="Helical" evidence="15">
    <location>
        <begin position="461"/>
        <end position="484"/>
    </location>
</feature>
<dbReference type="InterPro" id="IPR021993">
    <property type="entry name" value="ATPase-cat-bd"/>
</dbReference>
<dbReference type="Pfam" id="PF00122">
    <property type="entry name" value="E1-E2_ATPase"/>
    <property type="match status" value="1"/>
</dbReference>
<dbReference type="Pfam" id="PF12156">
    <property type="entry name" value="ATPase-cat_bd"/>
    <property type="match status" value="1"/>
</dbReference>
<dbReference type="NCBIfam" id="TIGR01511">
    <property type="entry name" value="ATPase-IB1_Cu"/>
    <property type="match status" value="1"/>
</dbReference>
<evidence type="ECO:0000256" key="1">
    <source>
        <dbReference type="ARBA" id="ARBA00004651"/>
    </source>
</evidence>
<evidence type="ECO:0000259" key="16">
    <source>
        <dbReference type="PROSITE" id="PS50846"/>
    </source>
</evidence>
<dbReference type="InterPro" id="IPR001757">
    <property type="entry name" value="P_typ_ATPase"/>
</dbReference>
<evidence type="ECO:0000256" key="12">
    <source>
        <dbReference type="ARBA" id="ARBA00022989"/>
    </source>
</evidence>
<dbReference type="SUPFAM" id="SSF81665">
    <property type="entry name" value="Calcium ATPase, transmembrane domain M"/>
    <property type="match status" value="1"/>
</dbReference>
<dbReference type="InterPro" id="IPR023299">
    <property type="entry name" value="ATPase_P-typ_cyto_dom_N"/>
</dbReference>
<keyword evidence="5" id="KW-0597">Phosphoprotein</keyword>
<feature type="transmembrane region" description="Helical" evidence="15">
    <location>
        <begin position="749"/>
        <end position="768"/>
    </location>
</feature>
<evidence type="ECO:0000256" key="6">
    <source>
        <dbReference type="ARBA" id="ARBA00022692"/>
    </source>
</evidence>
<dbReference type="Gene3D" id="3.30.70.100">
    <property type="match status" value="1"/>
</dbReference>
<dbReference type="InterPro" id="IPR036412">
    <property type="entry name" value="HAD-like_sf"/>
</dbReference>
<reference evidence="17 18" key="1">
    <citation type="submission" date="2019-06" db="EMBL/GenBank/DDBJ databases">
        <title>Thermomonas aquatica sp. nov., isolated from an industrial wastewater treatment plant.</title>
        <authorList>
            <person name="Jeon J.H."/>
            <person name="Park D.-S."/>
        </authorList>
    </citation>
    <scope>NUCLEOTIDE SEQUENCE [LARGE SCALE GENOMIC DNA]</scope>
    <source>
        <strain evidence="17 18">SY21</strain>
    </source>
</reference>
<feature type="transmembrane region" description="Helical" evidence="15">
    <location>
        <begin position="180"/>
        <end position="198"/>
    </location>
</feature>
<name>A0A5B7ZSN0_9GAMM</name>
<dbReference type="AlphaFoldDB" id="A0A5B7ZSN0"/>
<dbReference type="SUPFAM" id="SSF81653">
    <property type="entry name" value="Calcium ATPase, transduction domain A"/>
    <property type="match status" value="1"/>
</dbReference>
<proteinExistence type="inferred from homology"/>
<dbReference type="PRINTS" id="PR00120">
    <property type="entry name" value="HATPASE"/>
</dbReference>
<gene>
    <name evidence="17" type="primary">cadA</name>
    <name evidence="17" type="ORF">FHQ07_13110</name>
</gene>
<evidence type="ECO:0000313" key="17">
    <source>
        <dbReference type="EMBL" id="QDA58181.1"/>
    </source>
</evidence>
<dbReference type="SUPFAM" id="SSF55008">
    <property type="entry name" value="HMA, heavy metal-associated domain"/>
    <property type="match status" value="1"/>
</dbReference>
<dbReference type="EC" id="3.6.3.3" evidence="17"/>
<organism evidence="17 18">
    <name type="scientific">Thermomonas aquatica</name>
    <dbReference type="NCBI Taxonomy" id="2202149"/>
    <lineage>
        <taxon>Bacteria</taxon>
        <taxon>Pseudomonadati</taxon>
        <taxon>Pseudomonadota</taxon>
        <taxon>Gammaproteobacteria</taxon>
        <taxon>Lysobacterales</taxon>
        <taxon>Lysobacteraceae</taxon>
        <taxon>Thermomonas</taxon>
    </lineage>
</organism>
<dbReference type="KEGG" id="thes:FHQ07_13110"/>
<dbReference type="EMBL" id="CP040871">
    <property type="protein sequence ID" value="QDA58181.1"/>
    <property type="molecule type" value="Genomic_DNA"/>
</dbReference>
<dbReference type="OrthoDB" id="9814270at2"/>
<keyword evidence="9 15" id="KW-0067">ATP-binding</keyword>
<keyword evidence="8 15" id="KW-0547">Nucleotide-binding</keyword>
<evidence type="ECO:0000256" key="11">
    <source>
        <dbReference type="ARBA" id="ARBA00022967"/>
    </source>
</evidence>
<dbReference type="CDD" id="cd00371">
    <property type="entry name" value="HMA"/>
    <property type="match status" value="1"/>
</dbReference>
<dbReference type="GO" id="GO:0016887">
    <property type="term" value="F:ATP hydrolysis activity"/>
    <property type="evidence" value="ECO:0007669"/>
    <property type="project" value="InterPro"/>
</dbReference>
<dbReference type="Gene3D" id="3.40.50.1000">
    <property type="entry name" value="HAD superfamily/HAD-like"/>
    <property type="match status" value="1"/>
</dbReference>
<evidence type="ECO:0000256" key="10">
    <source>
        <dbReference type="ARBA" id="ARBA00022842"/>
    </source>
</evidence>
<dbReference type="InterPro" id="IPR036163">
    <property type="entry name" value="HMA_dom_sf"/>
</dbReference>
<dbReference type="Gene3D" id="3.40.1110.10">
    <property type="entry name" value="Calcium-transporting ATPase, cytoplasmic domain N"/>
    <property type="match status" value="1"/>
</dbReference>
<dbReference type="NCBIfam" id="TIGR01525">
    <property type="entry name" value="ATPase-IB_hvy"/>
    <property type="match status" value="1"/>
</dbReference>
<feature type="transmembrane region" description="Helical" evidence="15">
    <location>
        <begin position="218"/>
        <end position="241"/>
    </location>
</feature>
<keyword evidence="14 15" id="KW-0472">Membrane</keyword>
<feature type="transmembrane region" description="Helical" evidence="15">
    <location>
        <begin position="774"/>
        <end position="792"/>
    </location>
</feature>
<dbReference type="Pfam" id="PF00702">
    <property type="entry name" value="Hydrolase"/>
    <property type="match status" value="1"/>
</dbReference>
<dbReference type="Proteomes" id="UP000308149">
    <property type="component" value="Chromosome"/>
</dbReference>
<dbReference type="SUPFAM" id="SSF56784">
    <property type="entry name" value="HAD-like"/>
    <property type="match status" value="1"/>
</dbReference>
<dbReference type="NCBIfam" id="TIGR01512">
    <property type="entry name" value="ATPase-IB2_Cd"/>
    <property type="match status" value="1"/>
</dbReference>
<dbReference type="InterPro" id="IPR023214">
    <property type="entry name" value="HAD_sf"/>
</dbReference>
<comment type="similarity">
    <text evidence="2 15">Belongs to the cation transport ATPase (P-type) (TC 3.A.3) family. Type IB subfamily.</text>
</comment>
<keyword evidence="6 15" id="KW-0812">Transmembrane</keyword>
<dbReference type="NCBIfam" id="TIGR01494">
    <property type="entry name" value="ATPase_P-type"/>
    <property type="match status" value="1"/>
</dbReference>
<dbReference type="PRINTS" id="PR00119">
    <property type="entry name" value="CATATPASE"/>
</dbReference>
<dbReference type="GO" id="GO:0043682">
    <property type="term" value="F:P-type divalent copper transporter activity"/>
    <property type="evidence" value="ECO:0007669"/>
    <property type="project" value="TreeGrafter"/>
</dbReference>
<feature type="transmembrane region" description="Helical" evidence="15">
    <location>
        <begin position="277"/>
        <end position="295"/>
    </location>
</feature>
<comment type="subcellular location">
    <subcellularLocation>
        <location evidence="1">Cell membrane</location>
        <topology evidence="1">Multi-pass membrane protein</topology>
    </subcellularLocation>
</comment>
<feature type="transmembrane region" description="Helical" evidence="15">
    <location>
        <begin position="430"/>
        <end position="449"/>
    </location>
</feature>
<sequence>MVAVAGPVPAAAAGCFHCGDSLPAAPVALRLDGVTREFCCNGCAAAAQWIRDAALDDYYRLRERPGRRIDPDDGSLAHWDREDVLAGHARAVDGGRELVVVAEGMHCAACAWLIDRALSREDGVLDVVANAVTGRIRIAWDPARTPLSRPLRRLQALGYRPYLAAGEERERERRRERNRWLLRIGIAGLGAMQAMMFAEALYLDTSNQMSLPMRDFLRWIAFLVSTPVVFWAGWPFLSGAWRELRERAPGMDTLIASSTLLAYGASVVETVRGGPHVWYDAAVMFVFLLLLARMLEQRVRTTASAQVDALARARPALALRETADGGSETVPLAQLAIGDIVRIPAGEAAPADGVLLDAEARFGEALLTGESRPLRKQAGDTVLAGSLCDGRTARIRVERTGGDTRLAQLAALVERAQAQRPPAARNADRIARIFVTAQLAGAVVLYSAWRAHAPERAFEVALAWLVISCPCALSMAIPAALAAANSALAKIGVLPVRADALERLAGIDTVVFDKTGTLSDGEPELGAIATFADLSQVDALRIAAALERGSTHPLARAFAVIVDPPQASDVATHAGAGIEGRVEGRRWRLGHAAFACKGEDDGALWLGDGERAHARFGIRERQRADAGDAVHALHAHGMHVHLLSGDGATAVHRFADLLGIEHALARRSPEQKLAELQRLQSAGRAVAMIGDGINDAPVLAAADVSIAIGDGAALATRNADLVLAAPTLMRIPQAIVLARRTRTVIRQNLAWALGYNLLALPVAALGLVTPWLAALGMALSSLTVTLNALRLARAPRMERA</sequence>
<dbReference type="InterPro" id="IPR008250">
    <property type="entry name" value="ATPase_P-typ_transduc_dom_A_sf"/>
</dbReference>
<keyword evidence="10" id="KW-0460">Magnesium</keyword>
<evidence type="ECO:0000313" key="18">
    <source>
        <dbReference type="Proteomes" id="UP000308149"/>
    </source>
</evidence>
<dbReference type="GO" id="GO:0005886">
    <property type="term" value="C:plasma membrane"/>
    <property type="evidence" value="ECO:0007669"/>
    <property type="project" value="UniProtKB-SubCell"/>
</dbReference>
<dbReference type="PANTHER" id="PTHR43520">
    <property type="entry name" value="ATP7, ISOFORM B"/>
    <property type="match status" value="1"/>
</dbReference>